<evidence type="ECO:0000313" key="3">
    <source>
        <dbReference type="Proteomes" id="UP000317046"/>
    </source>
</evidence>
<comment type="caution">
    <text evidence="2">The sequence shown here is derived from an EMBL/GenBank/DDBJ whole genome shotgun (WGS) entry which is preliminary data.</text>
</comment>
<proteinExistence type="predicted"/>
<accession>A0A4Y3L029</accession>
<sequence>MQRDDADLPGAEPSEATDPWAPLPMVRTRRGGRPRVVASFSDDRVDAAASDGVPGPADDGPRVTDSRG</sequence>
<evidence type="ECO:0000313" key="2">
    <source>
        <dbReference type="EMBL" id="GEA89054.1"/>
    </source>
</evidence>
<dbReference type="EMBL" id="BJLR01000028">
    <property type="protein sequence ID" value="GEA89054.1"/>
    <property type="molecule type" value="Genomic_DNA"/>
</dbReference>
<protein>
    <submittedName>
        <fullName evidence="2">Uncharacterized protein</fullName>
    </submittedName>
</protein>
<dbReference type="AlphaFoldDB" id="A0A4Y3L029"/>
<name>A0A4Y3L029_9CELL</name>
<feature type="region of interest" description="Disordered" evidence="1">
    <location>
        <begin position="1"/>
        <end position="68"/>
    </location>
</feature>
<organism evidence="2 3">
    <name type="scientific">Cellulomonas cellasea</name>
    <dbReference type="NCBI Taxonomy" id="43670"/>
    <lineage>
        <taxon>Bacteria</taxon>
        <taxon>Bacillati</taxon>
        <taxon>Actinomycetota</taxon>
        <taxon>Actinomycetes</taxon>
        <taxon>Micrococcales</taxon>
        <taxon>Cellulomonadaceae</taxon>
        <taxon>Cellulomonas</taxon>
    </lineage>
</organism>
<reference evidence="2" key="1">
    <citation type="submission" date="2019-06" db="EMBL/GenBank/DDBJ databases">
        <title>Whole genome shotgun sequence of Cellulomonas cellasea NBRC 3753.</title>
        <authorList>
            <person name="Hosoyama A."/>
            <person name="Uohara A."/>
            <person name="Ohji S."/>
            <person name="Ichikawa N."/>
        </authorList>
    </citation>
    <scope>NUCLEOTIDE SEQUENCE [LARGE SCALE GENOMIC DNA]</scope>
    <source>
        <strain evidence="2">NBRC 3753</strain>
    </source>
</reference>
<gene>
    <name evidence="2" type="ORF">CCE01nite_30030</name>
</gene>
<feature type="compositionally biased region" description="Basic and acidic residues" evidence="1">
    <location>
        <begin position="59"/>
        <end position="68"/>
    </location>
</feature>
<dbReference type="Proteomes" id="UP000317046">
    <property type="component" value="Unassembled WGS sequence"/>
</dbReference>
<keyword evidence="3" id="KW-1185">Reference proteome</keyword>
<evidence type="ECO:0000256" key="1">
    <source>
        <dbReference type="SAM" id="MobiDB-lite"/>
    </source>
</evidence>